<dbReference type="SMART" id="SM00422">
    <property type="entry name" value="HTH_MERR"/>
    <property type="match status" value="1"/>
</dbReference>
<evidence type="ECO:0000313" key="5">
    <source>
        <dbReference type="Proteomes" id="UP001527866"/>
    </source>
</evidence>
<keyword evidence="5" id="KW-1185">Reference proteome</keyword>
<dbReference type="PANTHER" id="PTHR30204">
    <property type="entry name" value="REDOX-CYCLING DRUG-SENSING TRANSCRIPTIONAL ACTIVATOR SOXR"/>
    <property type="match status" value="1"/>
</dbReference>
<accession>A0ABT4TXD1</accession>
<dbReference type="PANTHER" id="PTHR30204:SF58">
    <property type="entry name" value="HTH-TYPE TRANSCRIPTIONAL REGULATOR YFMP"/>
    <property type="match status" value="1"/>
</dbReference>
<evidence type="ECO:0000313" key="4">
    <source>
        <dbReference type="EMBL" id="MDA2809355.1"/>
    </source>
</evidence>
<evidence type="ECO:0000256" key="1">
    <source>
        <dbReference type="ARBA" id="ARBA00023125"/>
    </source>
</evidence>
<dbReference type="Proteomes" id="UP001527866">
    <property type="component" value="Unassembled WGS sequence"/>
</dbReference>
<protein>
    <submittedName>
        <fullName evidence="4">MerR family transcriptional regulator</fullName>
    </submittedName>
</protein>
<name>A0ABT4TXD1_9ACTN</name>
<evidence type="ECO:0000259" key="3">
    <source>
        <dbReference type="PROSITE" id="PS50937"/>
    </source>
</evidence>
<keyword evidence="1" id="KW-0238">DNA-binding</keyword>
<feature type="domain" description="HTH merR-type" evidence="3">
    <location>
        <begin position="12"/>
        <end position="80"/>
    </location>
</feature>
<feature type="region of interest" description="Disordered" evidence="2">
    <location>
        <begin position="86"/>
        <end position="106"/>
    </location>
</feature>
<dbReference type="PRINTS" id="PR00040">
    <property type="entry name" value="HTHMERR"/>
</dbReference>
<gene>
    <name evidence="4" type="ORF">O4J56_01785</name>
</gene>
<dbReference type="Gene3D" id="1.10.1660.10">
    <property type="match status" value="1"/>
</dbReference>
<dbReference type="Pfam" id="PF13411">
    <property type="entry name" value="MerR_1"/>
    <property type="match status" value="1"/>
</dbReference>
<dbReference type="PROSITE" id="PS50937">
    <property type="entry name" value="HTH_MERR_2"/>
    <property type="match status" value="1"/>
</dbReference>
<evidence type="ECO:0000256" key="2">
    <source>
        <dbReference type="SAM" id="MobiDB-lite"/>
    </source>
</evidence>
<dbReference type="InterPro" id="IPR009061">
    <property type="entry name" value="DNA-bd_dom_put_sf"/>
</dbReference>
<organism evidence="4 5">
    <name type="scientific">Nocardiopsis endophytica</name>
    <dbReference type="NCBI Taxonomy" id="3018445"/>
    <lineage>
        <taxon>Bacteria</taxon>
        <taxon>Bacillati</taxon>
        <taxon>Actinomycetota</taxon>
        <taxon>Actinomycetes</taxon>
        <taxon>Streptosporangiales</taxon>
        <taxon>Nocardiopsidaceae</taxon>
        <taxon>Nocardiopsis</taxon>
    </lineage>
</organism>
<reference evidence="4 5" key="1">
    <citation type="submission" date="2023-01" db="EMBL/GenBank/DDBJ databases">
        <title>Draft genome sequence of Nocardiopsis sp. RSe5-2 isolated from halophytes.</title>
        <authorList>
            <person name="Duangmal K."/>
            <person name="Chantavorakit T."/>
        </authorList>
    </citation>
    <scope>NUCLEOTIDE SEQUENCE [LARGE SCALE GENOMIC DNA]</scope>
    <source>
        <strain evidence="4 5">RSe5-2</strain>
    </source>
</reference>
<dbReference type="SUPFAM" id="SSF46955">
    <property type="entry name" value="Putative DNA-binding domain"/>
    <property type="match status" value="1"/>
</dbReference>
<dbReference type="RefSeq" id="WP_270683261.1">
    <property type="nucleotide sequence ID" value="NZ_JAQFWQ010000003.1"/>
</dbReference>
<sequence>MREERPRSDQGVYTISVAAALVGLPAATLRQYEEKGLVEPARTEGRTRLYSDEDIARLRRIAELSAQGVNMVGIGRILALQEENARLRRSARAAGDDPAPPKDTPP</sequence>
<dbReference type="EMBL" id="JAQFWQ010000003">
    <property type="protein sequence ID" value="MDA2809355.1"/>
    <property type="molecule type" value="Genomic_DNA"/>
</dbReference>
<comment type="caution">
    <text evidence="4">The sequence shown here is derived from an EMBL/GenBank/DDBJ whole genome shotgun (WGS) entry which is preliminary data.</text>
</comment>
<dbReference type="InterPro" id="IPR000551">
    <property type="entry name" value="MerR-type_HTH_dom"/>
</dbReference>
<dbReference type="InterPro" id="IPR047057">
    <property type="entry name" value="MerR_fam"/>
</dbReference>
<proteinExistence type="predicted"/>